<gene>
    <name evidence="1" type="ORF">YC6258_05100</name>
</gene>
<dbReference type="STRING" id="1445510.YC6258_05100"/>
<dbReference type="AlphaFoldDB" id="A0A0C5VCR6"/>
<dbReference type="InterPro" id="IPR029063">
    <property type="entry name" value="SAM-dependent_MTases_sf"/>
</dbReference>
<keyword evidence="2" id="KW-1185">Reference proteome</keyword>
<dbReference type="InterPro" id="IPR021829">
    <property type="entry name" value="DUF3419"/>
</dbReference>
<dbReference type="HOGENOM" id="CLU_059322_0_0_6"/>
<reference evidence="1 2" key="1">
    <citation type="submission" date="2014-01" db="EMBL/GenBank/DDBJ databases">
        <title>Full genme sequencing of cellulolytic bacterium Gynuella sunshinyii YC6258T gen. nov., sp. nov.</title>
        <authorList>
            <person name="Khan H."/>
            <person name="Chung E.J."/>
            <person name="Chung Y.R."/>
        </authorList>
    </citation>
    <scope>NUCLEOTIDE SEQUENCE [LARGE SCALE GENOMIC DNA]</scope>
    <source>
        <strain evidence="1 2">YC6258</strain>
    </source>
</reference>
<keyword evidence="1" id="KW-0808">Transferase</keyword>
<evidence type="ECO:0000313" key="1">
    <source>
        <dbReference type="EMBL" id="AJQ97130.1"/>
    </source>
</evidence>
<protein>
    <submittedName>
        <fullName evidence="1">S-adenosylmethionine:diacylglycerol 3-amino-3-carboxypropyl transferase</fullName>
    </submittedName>
</protein>
<dbReference type="RefSeq" id="WP_044618954.1">
    <property type="nucleotide sequence ID" value="NZ_CP007142.1"/>
</dbReference>
<dbReference type="KEGG" id="gsn:YC6258_05100"/>
<dbReference type="Pfam" id="PF11899">
    <property type="entry name" value="DUF3419"/>
    <property type="match status" value="1"/>
</dbReference>
<accession>A0A0C5VCR6</accession>
<dbReference type="OrthoDB" id="1522784at2"/>
<dbReference type="PATRIC" id="fig|1445510.3.peg.5059"/>
<sequence>MSSEVAGRADFTQIRYAQCWEDADILVAALSTAKAGQCLSICSAGDNALALLAAGAERVVALDLNPAQLYCLALRVAAYRELNHGELLELMGSRPSHRRAELYQRCRTLLDQDSRRFWDAHGNEIDAGIGGAGKFERYFALFRQRLLPLVHSRNRIQQLLAGGDRSRRLKFYQHQWDTWRWRLLFKVFFSRFVMGRMGRDPSFFRYVEGSVANHILSHTRFALTDLNPAENPYLHWILTGTHGEVLPYALREPQFEAIRERLDGIEWHQLSIEEYLQRHPGQRFDAFNLSDIFEYMSEENYQALLEQLLAVANPSARMAYWNMLVPRKCPAALSGRLRGLDDLAVQLYARDKAFFYRDFVVEEVR</sequence>
<evidence type="ECO:0000313" key="2">
    <source>
        <dbReference type="Proteomes" id="UP000032266"/>
    </source>
</evidence>
<dbReference type="Proteomes" id="UP000032266">
    <property type="component" value="Chromosome"/>
</dbReference>
<dbReference type="GO" id="GO:0016740">
    <property type="term" value="F:transferase activity"/>
    <property type="evidence" value="ECO:0007669"/>
    <property type="project" value="UniProtKB-KW"/>
</dbReference>
<organism evidence="1 2">
    <name type="scientific">Gynuella sunshinyii YC6258</name>
    <dbReference type="NCBI Taxonomy" id="1445510"/>
    <lineage>
        <taxon>Bacteria</taxon>
        <taxon>Pseudomonadati</taxon>
        <taxon>Pseudomonadota</taxon>
        <taxon>Gammaproteobacteria</taxon>
        <taxon>Oceanospirillales</taxon>
        <taxon>Saccharospirillaceae</taxon>
        <taxon>Gynuella</taxon>
    </lineage>
</organism>
<dbReference type="EMBL" id="CP007142">
    <property type="protein sequence ID" value="AJQ97130.1"/>
    <property type="molecule type" value="Genomic_DNA"/>
</dbReference>
<dbReference type="SUPFAM" id="SSF53335">
    <property type="entry name" value="S-adenosyl-L-methionine-dependent methyltransferases"/>
    <property type="match status" value="1"/>
</dbReference>
<dbReference type="PANTHER" id="PTHR47473">
    <property type="entry name" value="BTA1P"/>
    <property type="match status" value="1"/>
</dbReference>
<name>A0A0C5VCR6_9GAMM</name>
<dbReference type="PANTHER" id="PTHR47473:SF1">
    <property type="entry name" value="METHYLTRANSFERASE DOMAIN-CONTAINING PROTEIN"/>
    <property type="match status" value="1"/>
</dbReference>
<proteinExistence type="predicted"/>